<dbReference type="Gene3D" id="3.20.20.370">
    <property type="entry name" value="Glycoside hydrolase/deacetylase"/>
    <property type="match status" value="1"/>
</dbReference>
<dbReference type="RefSeq" id="WP_007955049.1">
    <property type="nucleotide sequence ID" value="NZ_CP010978.1"/>
</dbReference>
<dbReference type="GO" id="GO:0005975">
    <property type="term" value="P:carbohydrate metabolic process"/>
    <property type="evidence" value="ECO:0007669"/>
    <property type="project" value="InterPro"/>
</dbReference>
<dbReference type="Pfam" id="PF01522">
    <property type="entry name" value="Polysacc_deac_1"/>
    <property type="match status" value="1"/>
</dbReference>
<dbReference type="OrthoDB" id="9778320at2"/>
<dbReference type="HOGENOM" id="CLU_030024_2_2_9"/>
<dbReference type="GO" id="GO:0005576">
    <property type="term" value="C:extracellular region"/>
    <property type="evidence" value="ECO:0007669"/>
    <property type="project" value="UniProtKB-SubCell"/>
</dbReference>
<dbReference type="PROSITE" id="PS51677">
    <property type="entry name" value="NODB"/>
    <property type="match status" value="1"/>
</dbReference>
<proteinExistence type="predicted"/>
<dbReference type="SUPFAM" id="SSF88713">
    <property type="entry name" value="Glycoside hydrolase/deacetylase"/>
    <property type="match status" value="1"/>
</dbReference>
<dbReference type="PANTHER" id="PTHR34216:SF3">
    <property type="entry name" value="POLY-BETA-1,6-N-ACETYL-D-GLUCOSAMINE N-DEACETYLASE"/>
    <property type="match status" value="1"/>
</dbReference>
<dbReference type="AlphaFoldDB" id="I8U299"/>
<evidence type="ECO:0000313" key="4">
    <source>
        <dbReference type="EMBL" id="AJQ29890.1"/>
    </source>
</evidence>
<reference evidence="4 5" key="1">
    <citation type="journal article" date="2015" name="Genome Announc.">
        <title>Complete Genome Sequence of Pelosinus fermentans JBW45, a Member of a Remarkably Competitive Group of Negativicutes in the Firmicutes Phylum.</title>
        <authorList>
            <person name="De Leon K.B."/>
            <person name="Utturkar S.M."/>
            <person name="Camilleri L.B."/>
            <person name="Elias D.A."/>
            <person name="Arkin A.P."/>
            <person name="Fields M.W."/>
            <person name="Brown S.D."/>
            <person name="Wall J.D."/>
        </authorList>
    </citation>
    <scope>NUCLEOTIDE SEQUENCE [LARGE SCALE GENOMIC DNA]</scope>
    <source>
        <strain evidence="4 5">JBW45</strain>
    </source>
</reference>
<dbReference type="GO" id="GO:0016810">
    <property type="term" value="F:hydrolase activity, acting on carbon-nitrogen (but not peptide) bonds"/>
    <property type="evidence" value="ECO:0007669"/>
    <property type="project" value="InterPro"/>
</dbReference>
<feature type="domain" description="NodB homology" evidence="3">
    <location>
        <begin position="94"/>
        <end position="254"/>
    </location>
</feature>
<keyword evidence="2" id="KW-0732">Signal</keyword>
<dbReference type="InterPro" id="IPR011330">
    <property type="entry name" value="Glyco_hydro/deAcase_b/a-brl"/>
</dbReference>
<protein>
    <submittedName>
        <fullName evidence="4">Polysaccharide deacetylase</fullName>
    </submittedName>
</protein>
<evidence type="ECO:0000256" key="2">
    <source>
        <dbReference type="ARBA" id="ARBA00022729"/>
    </source>
</evidence>
<comment type="subcellular location">
    <subcellularLocation>
        <location evidence="1">Secreted</location>
    </subcellularLocation>
</comment>
<dbReference type="KEGG" id="pft:JBW_04561"/>
<dbReference type="STRING" id="1192197.JBW_04561"/>
<evidence type="ECO:0000313" key="5">
    <source>
        <dbReference type="Proteomes" id="UP000005361"/>
    </source>
</evidence>
<dbReference type="CDD" id="cd10918">
    <property type="entry name" value="CE4_NodB_like_5s_6s"/>
    <property type="match status" value="1"/>
</dbReference>
<reference evidence="5" key="2">
    <citation type="submission" date="2015-02" db="EMBL/GenBank/DDBJ databases">
        <title>Complete Genome Sequence of Pelosinus fermentans JBW45.</title>
        <authorList>
            <person name="De Leon K.B."/>
            <person name="Utturkar S.M."/>
            <person name="Camilleri L.B."/>
            <person name="Arkin A.P."/>
            <person name="Fields M.W."/>
            <person name="Brown S.D."/>
            <person name="Wall J.D."/>
        </authorList>
    </citation>
    <scope>NUCLEOTIDE SEQUENCE [LARGE SCALE GENOMIC DNA]</scope>
    <source>
        <strain evidence="5">JBW45</strain>
    </source>
</reference>
<name>I8U299_9FIRM</name>
<dbReference type="Proteomes" id="UP000005361">
    <property type="component" value="Chromosome"/>
</dbReference>
<sequence length="254" mass="28373" precursor="true">MISRRRFIKGCVSTIIAISGSQLLFQAPTSSGSGNRNIPVLVYHRVGYTTDALTVTPERFSSDLDSLQESGYCSISLEQFQNFLDDRNVEMPEKPILITFDDGYLDNFEHAYRILRKHGMVGSFFVITDMLWSKDRLTPENIVEMSQGGMSFGSHTVTHRALGELDPATIHDELVNSKATLESVLGKNVNAIAYPRGSYNETVVNIAKEVGYATGLTVREGICIKESPDFELRRIPIFKYDSGIIHVIANRGRM</sequence>
<evidence type="ECO:0000256" key="1">
    <source>
        <dbReference type="ARBA" id="ARBA00004613"/>
    </source>
</evidence>
<dbReference type="InterPro" id="IPR051398">
    <property type="entry name" value="Polysacch_Deacetylase"/>
</dbReference>
<gene>
    <name evidence="4" type="ORF">JBW_04561</name>
</gene>
<organism evidence="4 5">
    <name type="scientific">Pelosinus fermentans JBW45</name>
    <dbReference type="NCBI Taxonomy" id="1192197"/>
    <lineage>
        <taxon>Bacteria</taxon>
        <taxon>Bacillati</taxon>
        <taxon>Bacillota</taxon>
        <taxon>Negativicutes</taxon>
        <taxon>Selenomonadales</taxon>
        <taxon>Sporomusaceae</taxon>
        <taxon>Pelosinus</taxon>
    </lineage>
</organism>
<accession>I8U299</accession>
<evidence type="ECO:0000259" key="3">
    <source>
        <dbReference type="PROSITE" id="PS51677"/>
    </source>
</evidence>
<dbReference type="InterPro" id="IPR002509">
    <property type="entry name" value="NODB_dom"/>
</dbReference>
<dbReference type="EMBL" id="CP010978">
    <property type="protein sequence ID" value="AJQ29890.1"/>
    <property type="molecule type" value="Genomic_DNA"/>
</dbReference>
<dbReference type="PANTHER" id="PTHR34216">
    <property type="match status" value="1"/>
</dbReference>